<dbReference type="Proteomes" id="UP001159363">
    <property type="component" value="Chromosome 2"/>
</dbReference>
<dbReference type="SUPFAM" id="SSF53254">
    <property type="entry name" value="Phosphoglycerate mutase-like"/>
    <property type="match status" value="1"/>
</dbReference>
<sequence length="85" mass="9220">MCGGTGGIDVLCETGNLVRQILEHMRMKIEGSLKPDRELFAYGGQDTILLALLAAMNVWDGDFPRFPSCLLLNCGSANTMSTSPR</sequence>
<accession>A0ABQ9IA33</accession>
<dbReference type="EMBL" id="JARBHB010000002">
    <property type="protein sequence ID" value="KAJ8893523.1"/>
    <property type="molecule type" value="Genomic_DNA"/>
</dbReference>
<evidence type="ECO:0008006" key="3">
    <source>
        <dbReference type="Google" id="ProtNLM"/>
    </source>
</evidence>
<evidence type="ECO:0000313" key="2">
    <source>
        <dbReference type="Proteomes" id="UP001159363"/>
    </source>
</evidence>
<keyword evidence="2" id="KW-1185">Reference proteome</keyword>
<protein>
    <recommendedName>
        <fullName evidence="3">Phosphotransferase</fullName>
    </recommendedName>
</protein>
<organism evidence="1 2">
    <name type="scientific">Dryococelus australis</name>
    <dbReference type="NCBI Taxonomy" id="614101"/>
    <lineage>
        <taxon>Eukaryota</taxon>
        <taxon>Metazoa</taxon>
        <taxon>Ecdysozoa</taxon>
        <taxon>Arthropoda</taxon>
        <taxon>Hexapoda</taxon>
        <taxon>Insecta</taxon>
        <taxon>Pterygota</taxon>
        <taxon>Neoptera</taxon>
        <taxon>Polyneoptera</taxon>
        <taxon>Phasmatodea</taxon>
        <taxon>Verophasmatodea</taxon>
        <taxon>Anareolatae</taxon>
        <taxon>Phasmatidae</taxon>
        <taxon>Eurycanthinae</taxon>
        <taxon>Dryococelus</taxon>
    </lineage>
</organism>
<evidence type="ECO:0000313" key="1">
    <source>
        <dbReference type="EMBL" id="KAJ8893523.1"/>
    </source>
</evidence>
<gene>
    <name evidence="1" type="ORF">PR048_006121</name>
</gene>
<name>A0ABQ9IA33_9NEOP</name>
<proteinExistence type="predicted"/>
<dbReference type="InterPro" id="IPR029033">
    <property type="entry name" value="His_PPase_superfam"/>
</dbReference>
<dbReference type="Gene3D" id="3.40.50.1240">
    <property type="entry name" value="Phosphoglycerate mutase-like"/>
    <property type="match status" value="1"/>
</dbReference>
<comment type="caution">
    <text evidence="1">The sequence shown here is derived from an EMBL/GenBank/DDBJ whole genome shotgun (WGS) entry which is preliminary data.</text>
</comment>
<reference evidence="1 2" key="1">
    <citation type="submission" date="2023-02" db="EMBL/GenBank/DDBJ databases">
        <title>LHISI_Scaffold_Assembly.</title>
        <authorList>
            <person name="Stuart O.P."/>
            <person name="Cleave R."/>
            <person name="Magrath M.J.L."/>
            <person name="Mikheyev A.S."/>
        </authorList>
    </citation>
    <scope>NUCLEOTIDE SEQUENCE [LARGE SCALE GENOMIC DNA]</scope>
    <source>
        <strain evidence="1">Daus_M_001</strain>
        <tissue evidence="1">Leg muscle</tissue>
    </source>
</reference>